<evidence type="ECO:0000256" key="4">
    <source>
        <dbReference type="PROSITE-ProRule" id="PRU00409"/>
    </source>
</evidence>
<accession>A0A1I6FFK7</accession>
<dbReference type="InterPro" id="IPR041472">
    <property type="entry name" value="BL00235/CARNS1_N"/>
</dbReference>
<dbReference type="Pfam" id="PF13535">
    <property type="entry name" value="ATP-grasp_4"/>
    <property type="match status" value="1"/>
</dbReference>
<dbReference type="PANTHER" id="PTHR43585">
    <property type="entry name" value="FUMIPYRROLE BIOSYNTHESIS PROTEIN C"/>
    <property type="match status" value="1"/>
</dbReference>
<feature type="domain" description="ATP-grasp" evidence="5">
    <location>
        <begin position="124"/>
        <end position="323"/>
    </location>
</feature>
<evidence type="ECO:0000256" key="3">
    <source>
        <dbReference type="ARBA" id="ARBA00022840"/>
    </source>
</evidence>
<keyword evidence="2 4" id="KW-0547">Nucleotide-binding</keyword>
<evidence type="ECO:0000256" key="1">
    <source>
        <dbReference type="ARBA" id="ARBA00022598"/>
    </source>
</evidence>
<evidence type="ECO:0000313" key="6">
    <source>
        <dbReference type="EMBL" id="SFR28729.1"/>
    </source>
</evidence>
<organism evidence="6 7">
    <name type="scientific">Lentzea waywayandensis</name>
    <dbReference type="NCBI Taxonomy" id="84724"/>
    <lineage>
        <taxon>Bacteria</taxon>
        <taxon>Bacillati</taxon>
        <taxon>Actinomycetota</taxon>
        <taxon>Actinomycetes</taxon>
        <taxon>Pseudonocardiales</taxon>
        <taxon>Pseudonocardiaceae</taxon>
        <taxon>Lentzea</taxon>
    </lineage>
</organism>
<dbReference type="RefSeq" id="WP_093605036.1">
    <property type="nucleotide sequence ID" value="NZ_FOYL01000015.1"/>
</dbReference>
<dbReference type="Proteomes" id="UP000198583">
    <property type="component" value="Unassembled WGS sequence"/>
</dbReference>
<dbReference type="GO" id="GO:0046872">
    <property type="term" value="F:metal ion binding"/>
    <property type="evidence" value="ECO:0007669"/>
    <property type="project" value="InterPro"/>
</dbReference>
<proteinExistence type="predicted"/>
<dbReference type="EMBL" id="FOYL01000015">
    <property type="protein sequence ID" value="SFR28729.1"/>
    <property type="molecule type" value="Genomic_DNA"/>
</dbReference>
<dbReference type="GO" id="GO:0005524">
    <property type="term" value="F:ATP binding"/>
    <property type="evidence" value="ECO:0007669"/>
    <property type="project" value="UniProtKB-UniRule"/>
</dbReference>
<name>A0A1I6FFK7_9PSEU</name>
<keyword evidence="1" id="KW-0436">Ligase</keyword>
<evidence type="ECO:0000259" key="5">
    <source>
        <dbReference type="PROSITE" id="PS50975"/>
    </source>
</evidence>
<evidence type="ECO:0000256" key="2">
    <source>
        <dbReference type="ARBA" id="ARBA00022741"/>
    </source>
</evidence>
<dbReference type="OrthoDB" id="24041at2"/>
<dbReference type="Pfam" id="PF18130">
    <property type="entry name" value="ATPgrasp_N"/>
    <property type="match status" value="1"/>
</dbReference>
<dbReference type="Gene3D" id="3.30.470.20">
    <property type="entry name" value="ATP-grasp fold, B domain"/>
    <property type="match status" value="1"/>
</dbReference>
<dbReference type="Gene3D" id="3.40.50.20">
    <property type="match status" value="1"/>
</dbReference>
<reference evidence="7" key="1">
    <citation type="submission" date="2016-10" db="EMBL/GenBank/DDBJ databases">
        <authorList>
            <person name="Varghese N."/>
            <person name="Submissions S."/>
        </authorList>
    </citation>
    <scope>NUCLEOTIDE SEQUENCE [LARGE SCALE GENOMIC DNA]</scope>
    <source>
        <strain evidence="7">DSM 44232</strain>
    </source>
</reference>
<evidence type="ECO:0000313" key="7">
    <source>
        <dbReference type="Proteomes" id="UP000198583"/>
    </source>
</evidence>
<dbReference type="InterPro" id="IPR052032">
    <property type="entry name" value="ATP-dep_AA_Ligase"/>
</dbReference>
<dbReference type="SMART" id="SM01209">
    <property type="entry name" value="GARS_A"/>
    <property type="match status" value="1"/>
</dbReference>
<gene>
    <name evidence="6" type="ORF">SAMN04488564_11537</name>
</gene>
<dbReference type="PROSITE" id="PS50975">
    <property type="entry name" value="ATP_GRASP"/>
    <property type="match status" value="1"/>
</dbReference>
<dbReference type="InterPro" id="IPR011761">
    <property type="entry name" value="ATP-grasp"/>
</dbReference>
<dbReference type="AlphaFoldDB" id="A0A1I6FFK7"/>
<protein>
    <submittedName>
        <fullName evidence="6">Biotin carboxylase</fullName>
    </submittedName>
</protein>
<sequence>MTDATTEPKALSDAPVVLVVGSGFRPYREYILRSASSRYRLWLLDSREATWQLQYVVGATKVDTKDPQALTAAAREVCEKLPVAGVFTYDESQVVYCSLLAEELGLPGSPPDTIRACRDKAATRALLAKAGVPQPQSHTVDTVEEACAAADVIGYPVVVKARSLAGSYGVVRADDQAAVRAAFATADGAEFFGLQRHETGRVMVEEFLTGPEISVDSVIYKGEVMTTVIARKHVGMAPYFEEIGHDVSATDPLLSDVDLLDQLQRIHQTLGFSYGATHSEFMLTPAGPRLVEVNARLGGELIPYLGQLALGTDPVLAAVQVSVGERPDTTPTGGKAAGVRFLYPSAHVETVEVIVHEDRFGPTVHETGVTTSAGDRLALPPVAHLNRYGHVIALGDDLEQVVADLADAEQLVELVATPVTPND</sequence>
<dbReference type="SUPFAM" id="SSF56059">
    <property type="entry name" value="Glutathione synthetase ATP-binding domain-like"/>
    <property type="match status" value="1"/>
</dbReference>
<dbReference type="PANTHER" id="PTHR43585:SF2">
    <property type="entry name" value="ATP-GRASP ENZYME FSQD"/>
    <property type="match status" value="1"/>
</dbReference>
<dbReference type="STRING" id="84724.SAMN04488564_11537"/>
<dbReference type="GO" id="GO:0016874">
    <property type="term" value="F:ligase activity"/>
    <property type="evidence" value="ECO:0007669"/>
    <property type="project" value="UniProtKB-KW"/>
</dbReference>
<keyword evidence="7" id="KW-1185">Reference proteome</keyword>
<keyword evidence="3 4" id="KW-0067">ATP-binding</keyword>